<evidence type="ECO:0000256" key="1">
    <source>
        <dbReference type="SAM" id="MobiDB-lite"/>
    </source>
</evidence>
<dbReference type="OrthoDB" id="9813301at2"/>
<gene>
    <name evidence="3" type="ORF">DY218_30460</name>
</gene>
<feature type="domain" description="YoaR-like putative peptidoglycan binding" evidence="2">
    <location>
        <begin position="75"/>
        <end position="180"/>
    </location>
</feature>
<accession>A0A372LW95</accession>
<dbReference type="Pfam" id="PF04294">
    <property type="entry name" value="VanW"/>
    <property type="match status" value="1"/>
</dbReference>
<name>A0A372LW95_9ACTN</name>
<dbReference type="Pfam" id="PF12229">
    <property type="entry name" value="PG_binding_4"/>
    <property type="match status" value="1"/>
</dbReference>
<dbReference type="PANTHER" id="PTHR35788">
    <property type="entry name" value="EXPORTED PROTEIN-RELATED"/>
    <property type="match status" value="1"/>
</dbReference>
<proteinExistence type="predicted"/>
<organism evidence="3 4">
    <name type="scientific">Streptomyces triticagri</name>
    <dbReference type="NCBI Taxonomy" id="2293568"/>
    <lineage>
        <taxon>Bacteria</taxon>
        <taxon>Bacillati</taxon>
        <taxon>Actinomycetota</taxon>
        <taxon>Actinomycetes</taxon>
        <taxon>Kitasatosporales</taxon>
        <taxon>Streptomycetaceae</taxon>
        <taxon>Streptomyces</taxon>
    </lineage>
</organism>
<dbReference type="AlphaFoldDB" id="A0A372LW95"/>
<protein>
    <recommendedName>
        <fullName evidence="2">YoaR-like putative peptidoglycan binding domain-containing protein</fullName>
    </recommendedName>
</protein>
<sequence>MRIAVAVSGAAVVAFGGLYLAGRLTQGDGIPEGTRVAGVDIGGLDSAAARERLTDEKGAAWASALKVRAGDRTASVSPAAAGLSVDIPATVDRAGVNSGNPFSVIGSLFSGTSEQQVDPVVRVDEDRARSALAATAKDVDRKSRDGAVTFRDGEAKAVQARTGQRLDVDGSVDALRDAYPVADDRPVTLPVDRSRPKVPQAEVDRAMAEFARPAMSAPVTLTIGAERITVSPGALARHLGMKAEQADGSGRTTDDRTSVRTAASDDGMRLVPVLDGKGLLADPALADPLGRAAGTPREAQLEVQGDKVVVAADGQPGRSVSAKDLQKAVLPLLTGKGEADRTGPVAGRTVQPKLTAESVQDLGIKEVMSSFTVNFPAAPYRTTNIGRAAELINGSLVMPGETWSFNETVGERTKENGFVDGTMILDGKYQEAAGGGVSSVATTVFNAVFFAGVKPVEYGAHSFYIERYPEGREATVAWGSLDQKFLNDSGHAMYIQATATDTSVTVTFLGTRKYDKIEAEKGPRTNITQPEKHEVKGDKCEPQTPYEGFDVSVDRIFENDGAEVRRETFKTHYTPRDEIICVDRKQD</sequence>
<dbReference type="PANTHER" id="PTHR35788:SF1">
    <property type="entry name" value="EXPORTED PROTEIN"/>
    <property type="match status" value="1"/>
</dbReference>
<evidence type="ECO:0000313" key="3">
    <source>
        <dbReference type="EMBL" id="RFU82921.1"/>
    </source>
</evidence>
<dbReference type="InterPro" id="IPR022029">
    <property type="entry name" value="YoaR-like_PG-bd"/>
</dbReference>
<evidence type="ECO:0000313" key="4">
    <source>
        <dbReference type="Proteomes" id="UP000263094"/>
    </source>
</evidence>
<evidence type="ECO:0000259" key="2">
    <source>
        <dbReference type="Pfam" id="PF12229"/>
    </source>
</evidence>
<comment type="caution">
    <text evidence="3">The sequence shown here is derived from an EMBL/GenBank/DDBJ whole genome shotgun (WGS) entry which is preliminary data.</text>
</comment>
<keyword evidence="4" id="KW-1185">Reference proteome</keyword>
<reference evidence="3 4" key="1">
    <citation type="submission" date="2018-08" db="EMBL/GenBank/DDBJ databases">
        <title>Isolation, diversity and antifungal activity of Actinobacteria from wheat.</title>
        <authorList>
            <person name="Han C."/>
        </authorList>
    </citation>
    <scope>NUCLEOTIDE SEQUENCE [LARGE SCALE GENOMIC DNA]</scope>
    <source>
        <strain evidence="3 4">NEAU-YY421</strain>
    </source>
</reference>
<dbReference type="Proteomes" id="UP000263094">
    <property type="component" value="Unassembled WGS sequence"/>
</dbReference>
<dbReference type="InterPro" id="IPR052913">
    <property type="entry name" value="Glycopeptide_resist_protein"/>
</dbReference>
<feature type="region of interest" description="Disordered" evidence="1">
    <location>
        <begin position="242"/>
        <end position="262"/>
    </location>
</feature>
<dbReference type="EMBL" id="QUAK01000228">
    <property type="protein sequence ID" value="RFU82921.1"/>
    <property type="molecule type" value="Genomic_DNA"/>
</dbReference>
<dbReference type="InterPro" id="IPR007391">
    <property type="entry name" value="Vancomycin_resist_VanW"/>
</dbReference>